<accession>A0A414YGG5</accession>
<comment type="caution">
    <text evidence="1">The sequence shown here is derived from an EMBL/GenBank/DDBJ whole genome shotgun (WGS) entry which is preliminary data.</text>
</comment>
<dbReference type="EMBL" id="QRKB01000001">
    <property type="protein sequence ID" value="RHH85299.1"/>
    <property type="molecule type" value="Genomic_DNA"/>
</dbReference>
<sequence length="91" mass="10553">MELKIKTHHALPCRTEVFTINGKSAEQNDFGDTYDHHHEDAEPYACADMHFDPKPPTKEVLNRYNITEEEYYNICNELECKLCVGSCGWCI</sequence>
<proteinExistence type="predicted"/>
<name>A0A414YGG5_9BACT</name>
<protein>
    <submittedName>
        <fullName evidence="1">Uncharacterized protein</fullName>
    </submittedName>
</protein>
<evidence type="ECO:0000313" key="1">
    <source>
        <dbReference type="EMBL" id="RHH85299.1"/>
    </source>
</evidence>
<dbReference type="AlphaFoldDB" id="A0A414YGG5"/>
<gene>
    <name evidence="1" type="ORF">DW192_00805</name>
</gene>
<dbReference type="Proteomes" id="UP000284548">
    <property type="component" value="Unassembled WGS sequence"/>
</dbReference>
<dbReference type="RefSeq" id="WP_118253167.1">
    <property type="nucleotide sequence ID" value="NZ_QRKB01000001.1"/>
</dbReference>
<reference evidence="1 2" key="1">
    <citation type="submission" date="2018-08" db="EMBL/GenBank/DDBJ databases">
        <title>A genome reference for cultivated species of the human gut microbiota.</title>
        <authorList>
            <person name="Zou Y."/>
            <person name="Xue W."/>
            <person name="Luo G."/>
        </authorList>
    </citation>
    <scope>NUCLEOTIDE SEQUENCE [LARGE SCALE GENOMIC DNA]</scope>
    <source>
        <strain evidence="1 2">AM16-54</strain>
    </source>
</reference>
<organism evidence="1 2">
    <name type="scientific">Segatella copri</name>
    <dbReference type="NCBI Taxonomy" id="165179"/>
    <lineage>
        <taxon>Bacteria</taxon>
        <taxon>Pseudomonadati</taxon>
        <taxon>Bacteroidota</taxon>
        <taxon>Bacteroidia</taxon>
        <taxon>Bacteroidales</taxon>
        <taxon>Prevotellaceae</taxon>
        <taxon>Segatella</taxon>
    </lineage>
</organism>
<evidence type="ECO:0000313" key="2">
    <source>
        <dbReference type="Proteomes" id="UP000284548"/>
    </source>
</evidence>